<feature type="transmembrane region" description="Helical" evidence="1">
    <location>
        <begin position="216"/>
        <end position="234"/>
    </location>
</feature>
<name>A0ABR8S161_9MICO</name>
<keyword evidence="1" id="KW-1133">Transmembrane helix</keyword>
<dbReference type="Pfam" id="PF01757">
    <property type="entry name" value="Acyl_transf_3"/>
    <property type="match status" value="1"/>
</dbReference>
<evidence type="ECO:0000259" key="3">
    <source>
        <dbReference type="Pfam" id="PF19040"/>
    </source>
</evidence>
<accession>A0ABR8S161</accession>
<keyword evidence="4" id="KW-0012">Acyltransferase</keyword>
<dbReference type="InterPro" id="IPR043968">
    <property type="entry name" value="SGNH"/>
</dbReference>
<dbReference type="Proteomes" id="UP000648352">
    <property type="component" value="Unassembled WGS sequence"/>
</dbReference>
<feature type="transmembrane region" description="Helical" evidence="1">
    <location>
        <begin position="184"/>
        <end position="204"/>
    </location>
</feature>
<evidence type="ECO:0000313" key="4">
    <source>
        <dbReference type="EMBL" id="MBD7957219.1"/>
    </source>
</evidence>
<protein>
    <submittedName>
        <fullName evidence="4">Acyltransferase</fullName>
    </submittedName>
</protein>
<feature type="domain" description="Acyltransferase 3" evidence="2">
    <location>
        <begin position="8"/>
        <end position="323"/>
    </location>
</feature>
<feature type="transmembrane region" description="Helical" evidence="1">
    <location>
        <begin position="58"/>
        <end position="78"/>
    </location>
</feature>
<feature type="transmembrane region" description="Helical" evidence="1">
    <location>
        <begin position="246"/>
        <end position="266"/>
    </location>
</feature>
<comment type="caution">
    <text evidence="4">The sequence shown here is derived from an EMBL/GenBank/DDBJ whole genome shotgun (WGS) entry which is preliminary data.</text>
</comment>
<keyword evidence="1" id="KW-0472">Membrane</keyword>
<dbReference type="InterPro" id="IPR050879">
    <property type="entry name" value="Acyltransferase_3"/>
</dbReference>
<dbReference type="PANTHER" id="PTHR23028:SF53">
    <property type="entry name" value="ACYL_TRANSF_3 DOMAIN-CONTAINING PROTEIN"/>
    <property type="match status" value="1"/>
</dbReference>
<feature type="domain" description="SGNH" evidence="3">
    <location>
        <begin position="431"/>
        <end position="654"/>
    </location>
</feature>
<sequence length="667" mass="71137">MLGVLLFHLWPHRLTGGYVGVDVFFVVSGYLITDHLLREYRTHGRISLPAFWARRARRLLPASLLVLAVTAAAVYLWVPLTRWSQFGWEIVASAFYVQNWAMAAQSVDYMAMSNAASPVQHFWTLGVEEQFYVVWPVLLVCGAALAMRLRRGGLQGMTSAIVVVTVASFAYSVLFTAASPDVAYYSTFTRAWEFGAGALLALGLRRRPVWFRPRTAAAVSWLGFAAIGATMMLFDASTPFPSSTAALPVLATALVIAAGTPSAVGAPTRLLALRPVQFVGDISYGVYLWHWPLIVLLPYLTGHRISVPEAIAILCASLLLGWASKRFVEDPVRSLPWLARGAPRRSLLSTLAAMGAVTAASLPLALSTVPPPPTPPAQPVACWGAEAMADTEGCGPADEVAMAAPVVSFAADLPTEEVRACEITVEVTSYRRCDLVAAEGTTRLALVGDSHATRWVEAFERAARSEGWGLTTYLVSGCPLVSAAPIGGAWGFDPVGGQLCPQPTAAVVAELLADPTITDVVFTNRTRLYISEDPADHPLSAATVEETIRALQQAGKNVVVLADPPEVRGVPELGAPGAIDCLASPGARDCDLPREAAGFADPMRAAADLAGAPVVDLTDMFCTDERCLWRIGGLVVYTDDNHLTRSFAASLARPLTERLIGSGVGDG</sequence>
<evidence type="ECO:0000313" key="5">
    <source>
        <dbReference type="Proteomes" id="UP000648352"/>
    </source>
</evidence>
<feature type="transmembrane region" description="Helical" evidence="1">
    <location>
        <begin position="345"/>
        <end position="366"/>
    </location>
</feature>
<organism evidence="4 5">
    <name type="scientific">Microbacterium pullorum</name>
    <dbReference type="NCBI Taxonomy" id="2762236"/>
    <lineage>
        <taxon>Bacteria</taxon>
        <taxon>Bacillati</taxon>
        <taxon>Actinomycetota</taxon>
        <taxon>Actinomycetes</taxon>
        <taxon>Micrococcales</taxon>
        <taxon>Microbacteriaceae</taxon>
        <taxon>Microbacterium</taxon>
    </lineage>
</organism>
<evidence type="ECO:0000259" key="2">
    <source>
        <dbReference type="Pfam" id="PF01757"/>
    </source>
</evidence>
<keyword evidence="5" id="KW-1185">Reference proteome</keyword>
<reference evidence="4 5" key="1">
    <citation type="submission" date="2020-08" db="EMBL/GenBank/DDBJ databases">
        <title>A Genomic Blueprint of the Chicken Gut Microbiome.</title>
        <authorList>
            <person name="Gilroy R."/>
            <person name="Ravi A."/>
            <person name="Getino M."/>
            <person name="Pursley I."/>
            <person name="Horton D.L."/>
            <person name="Alikhan N.-F."/>
            <person name="Baker D."/>
            <person name="Gharbi K."/>
            <person name="Hall N."/>
            <person name="Watson M."/>
            <person name="Adriaenssens E.M."/>
            <person name="Foster-Nyarko E."/>
            <person name="Jarju S."/>
            <person name="Secka A."/>
            <person name="Antonio M."/>
            <person name="Oren A."/>
            <person name="Chaudhuri R."/>
            <person name="La Ragione R.M."/>
            <person name="Hildebrand F."/>
            <person name="Pallen M.J."/>
        </authorList>
    </citation>
    <scope>NUCLEOTIDE SEQUENCE [LARGE SCALE GENOMIC DNA]</scope>
    <source>
        <strain evidence="4 5">Sa4CUA7</strain>
    </source>
</reference>
<dbReference type="GO" id="GO:0016746">
    <property type="term" value="F:acyltransferase activity"/>
    <property type="evidence" value="ECO:0007669"/>
    <property type="project" value="UniProtKB-KW"/>
</dbReference>
<gene>
    <name evidence="4" type="ORF">H9651_06185</name>
</gene>
<evidence type="ECO:0000256" key="1">
    <source>
        <dbReference type="SAM" id="Phobius"/>
    </source>
</evidence>
<feature type="transmembrane region" description="Helical" evidence="1">
    <location>
        <begin position="130"/>
        <end position="147"/>
    </location>
</feature>
<feature type="transmembrane region" description="Helical" evidence="1">
    <location>
        <begin position="278"/>
        <end position="299"/>
    </location>
</feature>
<feature type="transmembrane region" description="Helical" evidence="1">
    <location>
        <begin position="159"/>
        <end position="178"/>
    </location>
</feature>
<dbReference type="EMBL" id="JACSQP010000003">
    <property type="protein sequence ID" value="MBD7957219.1"/>
    <property type="molecule type" value="Genomic_DNA"/>
</dbReference>
<dbReference type="PANTHER" id="PTHR23028">
    <property type="entry name" value="ACETYLTRANSFERASE"/>
    <property type="match status" value="1"/>
</dbReference>
<feature type="transmembrane region" description="Helical" evidence="1">
    <location>
        <begin position="15"/>
        <end position="37"/>
    </location>
</feature>
<keyword evidence="4" id="KW-0808">Transferase</keyword>
<dbReference type="Pfam" id="PF19040">
    <property type="entry name" value="SGNH"/>
    <property type="match status" value="1"/>
</dbReference>
<dbReference type="InterPro" id="IPR002656">
    <property type="entry name" value="Acyl_transf_3_dom"/>
</dbReference>
<feature type="transmembrane region" description="Helical" evidence="1">
    <location>
        <begin position="305"/>
        <end position="324"/>
    </location>
</feature>
<proteinExistence type="predicted"/>
<keyword evidence="1" id="KW-0812">Transmembrane</keyword>